<feature type="compositionally biased region" description="Low complexity" evidence="6">
    <location>
        <begin position="464"/>
        <end position="477"/>
    </location>
</feature>
<dbReference type="Pfam" id="PF05346">
    <property type="entry name" value="DUF747"/>
    <property type="match status" value="1"/>
</dbReference>
<evidence type="ECO:0000313" key="8">
    <source>
        <dbReference type="EMBL" id="KAA8630725.1"/>
    </source>
</evidence>
<sequence>MEGDTAAPNGGHQQHGHGPHVAVANHDTNTTQAHAPIAADSEYLQVNDRKTSVEDGGEHSSTATSHLPSPRLTATDLAARAVHDMNTDMTSATNGSDPLNDRLTPVKETLPYATPTEPFVPFVHLPTPEPDPQPTAPAQPLSPSCSKTRSRSGTKTGAHDGVRRLSASKIQELTNAPESLPIATAPDRQQPVEPTFSPTLAEVSSRLQSQLGIANGNGPNTSSTRSHPQQWPTIAPRTVSTPPVSRRLTATAAPQQARPSQEASIRRNSYQPNPRPPPLDLDGTSNFNPGAAEPRAAPPPRQQPEPDAAPPSPIPQNIPLPPMSVPTLLQLELAGSRPSPLYIHHSYTSDIPYESSAIKFERLKNFLVVPFVLERSITFGALACLDAWLWTFTILPMRFGIAVSILLQWWGYVIAKETRWVVGFVWYGLGRMWRRGRRGRSESVASTDGQRSRSQSRVRDQPVNNSTSATTTGADTGHPNLNLRMAPGTKPAGPSRRGRGFGHRRTKSNPSNLTHYNKADLLQGAVVIVSSIALMSLDASRMYHSIRAQSAIKLYTIYNLLEVGDRLLSALGQDIFECLFSNETLSRDSLGRSKVLLPLGIFCLALVYNILHAVILFYQVIALNVAVNSYSNTLLTLLMSNQFVEIKSAVFKRFEKENTFQMACADIVERFQLWIMLLIIAMRNVVEVGGLSVPGAGSEDSGPSSFPLHTASILPASFTILPSWLWSGEVLSPFVVVIGSEMVVDWIKHAYVNKFNNIKPNFYSRILDILCKDYYTNAFVTPQLTRRLGLPLLPLSCLFIRASFQIYNMFVAVHVPTPLPPSTQTSLSVDSATPSPAMLAALDRLDKKIRIALGRAVYGSYPFGESDGGGLADNISSNSNSFPTEDMPEPAGLATHIWSSISQYLPEWKWTSDDVIAFFTMITVFLLIFLVLLIFKLLLGMLLLRYSRDRYARMKAKEAAIAAGQAEKESYETKGKRVGGYGQVEVGEERRRWIFADDPKGLNKVREREKGGGGGGGKGGGGKQEKDLNTVMRYEMIAKRIW</sequence>
<keyword evidence="4 7" id="KW-1133">Transmembrane helix</keyword>
<evidence type="ECO:0000256" key="4">
    <source>
        <dbReference type="ARBA" id="ARBA00022989"/>
    </source>
</evidence>
<protein>
    <recommendedName>
        <fullName evidence="10">Cytomegalovirus gH-receptor family protein</fullName>
    </recommendedName>
</protein>
<dbReference type="OMA" id="TCCVLMY"/>
<dbReference type="Proteomes" id="UP000433876">
    <property type="component" value="Unassembled WGS sequence"/>
</dbReference>
<feature type="transmembrane region" description="Helical" evidence="7">
    <location>
        <begin position="915"/>
        <end position="944"/>
    </location>
</feature>
<dbReference type="PANTHER" id="PTHR13317">
    <property type="entry name" value="TRANSMEMBRANE ANTERIOR POSTERIOR TRANSFORMATION PROTEIN 1 HOMOLOG"/>
    <property type="match status" value="1"/>
</dbReference>
<feature type="transmembrane region" description="Helical" evidence="7">
    <location>
        <begin position="595"/>
        <end position="621"/>
    </location>
</feature>
<dbReference type="InterPro" id="IPR008010">
    <property type="entry name" value="Tatp1"/>
</dbReference>
<feature type="compositionally biased region" description="Basic residues" evidence="6">
    <location>
        <begin position="496"/>
        <end position="507"/>
    </location>
</feature>
<proteinExistence type="inferred from homology"/>
<feature type="compositionally biased region" description="Basic and acidic residues" evidence="6">
    <location>
        <begin position="47"/>
        <end position="58"/>
    </location>
</feature>
<evidence type="ECO:0000256" key="5">
    <source>
        <dbReference type="ARBA" id="ARBA00023136"/>
    </source>
</evidence>
<evidence type="ECO:0000256" key="6">
    <source>
        <dbReference type="SAM" id="MobiDB-lite"/>
    </source>
</evidence>
<feature type="compositionally biased region" description="Pro residues" evidence="6">
    <location>
        <begin position="127"/>
        <end position="137"/>
    </location>
</feature>
<evidence type="ECO:0000256" key="7">
    <source>
        <dbReference type="SAM" id="Phobius"/>
    </source>
</evidence>
<feature type="compositionally biased region" description="Gly residues" evidence="6">
    <location>
        <begin position="1012"/>
        <end position="1022"/>
    </location>
</feature>
<dbReference type="EMBL" id="NMPR01000096">
    <property type="protein sequence ID" value="KAA8630725.1"/>
    <property type="molecule type" value="Genomic_DNA"/>
</dbReference>
<organism evidence="8 9">
    <name type="scientific">Sordaria macrospora</name>
    <dbReference type="NCBI Taxonomy" id="5147"/>
    <lineage>
        <taxon>Eukaryota</taxon>
        <taxon>Fungi</taxon>
        <taxon>Dikarya</taxon>
        <taxon>Ascomycota</taxon>
        <taxon>Pezizomycotina</taxon>
        <taxon>Sordariomycetes</taxon>
        <taxon>Sordariomycetidae</taxon>
        <taxon>Sordariales</taxon>
        <taxon>Sordariaceae</taxon>
        <taxon>Sordaria</taxon>
    </lineage>
</organism>
<feature type="compositionally biased region" description="Basic and acidic residues" evidence="6">
    <location>
        <begin position="1002"/>
        <end position="1011"/>
    </location>
</feature>
<evidence type="ECO:0008006" key="10">
    <source>
        <dbReference type="Google" id="ProtNLM"/>
    </source>
</evidence>
<comment type="caution">
    <text evidence="8">The sequence shown here is derived from an EMBL/GenBank/DDBJ whole genome shotgun (WGS) entry which is preliminary data.</text>
</comment>
<dbReference type="AlphaFoldDB" id="A0A8S8ZQX9"/>
<feature type="compositionally biased region" description="Polar residues" evidence="6">
    <location>
        <begin position="252"/>
        <end position="272"/>
    </location>
</feature>
<accession>A0A8S8ZQX9</accession>
<comment type="similarity">
    <text evidence="2">Belongs to the TAPT1 family.</text>
</comment>
<feature type="region of interest" description="Disordered" evidence="6">
    <location>
        <begin position="211"/>
        <end position="319"/>
    </location>
</feature>
<feature type="region of interest" description="Disordered" evidence="6">
    <location>
        <begin position="112"/>
        <end position="195"/>
    </location>
</feature>
<feature type="region of interest" description="Disordered" evidence="6">
    <location>
        <begin position="440"/>
        <end position="513"/>
    </location>
</feature>
<dbReference type="PANTHER" id="PTHR13317:SF4">
    <property type="entry name" value="TRANSMEMBRANE ANTERIOR POSTERIOR TRANSFORMATION PROTEIN 1 HOMOLOG"/>
    <property type="match status" value="1"/>
</dbReference>
<keyword evidence="3 7" id="KW-0812">Transmembrane</keyword>
<feature type="region of interest" description="Disordered" evidence="6">
    <location>
        <begin position="1002"/>
        <end position="1027"/>
    </location>
</feature>
<evidence type="ECO:0000256" key="1">
    <source>
        <dbReference type="ARBA" id="ARBA00004141"/>
    </source>
</evidence>
<gene>
    <name evidence="8" type="ORF">SMACR_07736</name>
</gene>
<dbReference type="GO" id="GO:0005789">
    <property type="term" value="C:endoplasmic reticulum membrane"/>
    <property type="evidence" value="ECO:0007669"/>
    <property type="project" value="TreeGrafter"/>
</dbReference>
<reference evidence="8 9" key="1">
    <citation type="submission" date="2017-07" db="EMBL/GenBank/DDBJ databases">
        <title>Genome sequence of the Sordaria macrospora wild type strain R19027.</title>
        <authorList>
            <person name="Nowrousian M."/>
            <person name="Teichert I."/>
            <person name="Kueck U."/>
        </authorList>
    </citation>
    <scope>NUCLEOTIDE SEQUENCE [LARGE SCALE GENOMIC DNA]</scope>
    <source>
        <strain evidence="8 9">R19027</strain>
        <tissue evidence="8">Mycelium</tissue>
    </source>
</reference>
<evidence type="ECO:0000313" key="9">
    <source>
        <dbReference type="Proteomes" id="UP000433876"/>
    </source>
</evidence>
<dbReference type="VEuPathDB" id="FungiDB:SMAC_07736"/>
<comment type="subcellular location">
    <subcellularLocation>
        <location evidence="1">Membrane</location>
        <topology evidence="1">Multi-pass membrane protein</topology>
    </subcellularLocation>
</comment>
<feature type="compositionally biased region" description="Polar residues" evidence="6">
    <location>
        <begin position="168"/>
        <end position="177"/>
    </location>
</feature>
<keyword evidence="5 7" id="KW-0472">Membrane</keyword>
<name>A0A8S8ZQX9_SORMA</name>
<evidence type="ECO:0000256" key="3">
    <source>
        <dbReference type="ARBA" id="ARBA00022692"/>
    </source>
</evidence>
<feature type="compositionally biased region" description="Polar residues" evidence="6">
    <location>
        <begin position="211"/>
        <end position="243"/>
    </location>
</feature>
<feature type="compositionally biased region" description="Polar residues" evidence="6">
    <location>
        <begin position="141"/>
        <end position="155"/>
    </location>
</feature>
<evidence type="ECO:0000256" key="2">
    <source>
        <dbReference type="ARBA" id="ARBA00008803"/>
    </source>
</evidence>
<feature type="compositionally biased region" description="Pro residues" evidence="6">
    <location>
        <begin position="296"/>
        <end position="319"/>
    </location>
</feature>
<feature type="region of interest" description="Disordered" evidence="6">
    <location>
        <begin position="1"/>
        <end position="72"/>
    </location>
</feature>